<accession>A0A0A9DIS5</accession>
<feature type="signal peptide" evidence="1">
    <location>
        <begin position="1"/>
        <end position="24"/>
    </location>
</feature>
<sequence>MQWLQISQLCAMLCLLLAAMCSETKRCYCEDCILTSILTCCDSCRKCWSTSRRSGSL</sequence>
<dbReference type="EMBL" id="GBRH01210194">
    <property type="protein sequence ID" value="JAD87701.1"/>
    <property type="molecule type" value="Transcribed_RNA"/>
</dbReference>
<evidence type="ECO:0000313" key="2">
    <source>
        <dbReference type="EMBL" id="JAD87701.1"/>
    </source>
</evidence>
<evidence type="ECO:0000256" key="1">
    <source>
        <dbReference type="SAM" id="SignalP"/>
    </source>
</evidence>
<keyword evidence="1" id="KW-0732">Signal</keyword>
<protein>
    <submittedName>
        <fullName evidence="2">CKB21</fullName>
    </submittedName>
</protein>
<reference evidence="2" key="2">
    <citation type="journal article" date="2015" name="Data Brief">
        <title>Shoot transcriptome of the giant reed, Arundo donax.</title>
        <authorList>
            <person name="Barrero R.A."/>
            <person name="Guerrero F.D."/>
            <person name="Moolhuijzen P."/>
            <person name="Goolsby J.A."/>
            <person name="Tidwell J."/>
            <person name="Bellgard S.E."/>
            <person name="Bellgard M.I."/>
        </authorList>
    </citation>
    <scope>NUCLEOTIDE SEQUENCE</scope>
    <source>
        <tissue evidence="2">Shoot tissue taken approximately 20 cm above the soil surface</tissue>
    </source>
</reference>
<feature type="chain" id="PRO_5002044977" evidence="1">
    <location>
        <begin position="25"/>
        <end position="57"/>
    </location>
</feature>
<reference evidence="2" key="1">
    <citation type="submission" date="2014-09" db="EMBL/GenBank/DDBJ databases">
        <authorList>
            <person name="Magalhaes I.L.F."/>
            <person name="Oliveira U."/>
            <person name="Santos F.R."/>
            <person name="Vidigal T.H.D.A."/>
            <person name="Brescovit A.D."/>
            <person name="Santos A.J."/>
        </authorList>
    </citation>
    <scope>NUCLEOTIDE SEQUENCE</scope>
    <source>
        <tissue evidence="2">Shoot tissue taken approximately 20 cm above the soil surface</tissue>
    </source>
</reference>
<proteinExistence type="predicted"/>
<organism evidence="2">
    <name type="scientific">Arundo donax</name>
    <name type="common">Giant reed</name>
    <name type="synonym">Donax arundinaceus</name>
    <dbReference type="NCBI Taxonomy" id="35708"/>
    <lineage>
        <taxon>Eukaryota</taxon>
        <taxon>Viridiplantae</taxon>
        <taxon>Streptophyta</taxon>
        <taxon>Embryophyta</taxon>
        <taxon>Tracheophyta</taxon>
        <taxon>Spermatophyta</taxon>
        <taxon>Magnoliopsida</taxon>
        <taxon>Liliopsida</taxon>
        <taxon>Poales</taxon>
        <taxon>Poaceae</taxon>
        <taxon>PACMAD clade</taxon>
        <taxon>Arundinoideae</taxon>
        <taxon>Arundineae</taxon>
        <taxon>Arundo</taxon>
    </lineage>
</organism>
<dbReference type="AlphaFoldDB" id="A0A0A9DIS5"/>
<name>A0A0A9DIS5_ARUDO</name>